<gene>
    <name evidence="7" type="ORF">DW116_09560</name>
    <name evidence="6" type="ORF">DW672_02055</name>
    <name evidence="5" type="ORF">DXD17_03590</name>
</gene>
<keyword evidence="4" id="KW-0670">Pyruvate</keyword>
<sequence length="303" mass="34580">MYVSKAGYRGKKTMIYVDRNGNRTEGTTGQDRLLKFIYTHTATRLLIRPFLSPWVSKLGGTFLSTRLSAVAIRPFVEKNQIDLSQYEKQEFASYNEFFTRKIKAEERPVEMDEEVLISPCDGKVSVYPICEKGKFEIKHTAYTAEQLLQDAHLAKHYYGGWIYILRLTVDDYHRYCYVADGIKSSQKKIKGILHTVNPVANDACPIYKMNAREYCLLKTETLGTVLMMEVGALMVGKIKNHEQRNCRVCRGTEKGMFEFGGSTVILMTEPGKVQPDEDLIRNTEAGYETLVKLGEQVGRKIKV</sequence>
<dbReference type="Pfam" id="PF02666">
    <property type="entry name" value="PS_Dcarbxylase"/>
    <property type="match status" value="1"/>
</dbReference>
<evidence type="ECO:0000313" key="9">
    <source>
        <dbReference type="Proteomes" id="UP000284902"/>
    </source>
</evidence>
<dbReference type="Proteomes" id="UP000260793">
    <property type="component" value="Unassembled WGS sequence"/>
</dbReference>
<name>A0A3E4LVZ8_9FIRM</name>
<comment type="caution">
    <text evidence="5">The sequence shown here is derived from an EMBL/GenBank/DDBJ whole genome shotgun (WGS) entry which is preliminary data.</text>
</comment>
<evidence type="ECO:0000256" key="3">
    <source>
        <dbReference type="ARBA" id="ARBA00023239"/>
    </source>
</evidence>
<evidence type="ECO:0000313" key="10">
    <source>
        <dbReference type="Proteomes" id="UP000285832"/>
    </source>
</evidence>
<dbReference type="EMBL" id="QSQN01000007">
    <property type="protein sequence ID" value="RGK41594.1"/>
    <property type="molecule type" value="Genomic_DNA"/>
</dbReference>
<dbReference type="GO" id="GO:0004609">
    <property type="term" value="F:phosphatidylserine decarboxylase activity"/>
    <property type="evidence" value="ECO:0007669"/>
    <property type="project" value="InterPro"/>
</dbReference>
<dbReference type="GO" id="GO:0008654">
    <property type="term" value="P:phospholipid biosynthetic process"/>
    <property type="evidence" value="ECO:0007669"/>
    <property type="project" value="InterPro"/>
</dbReference>
<dbReference type="InterPro" id="IPR003817">
    <property type="entry name" value="PS_Dcarbxylase"/>
</dbReference>
<dbReference type="Proteomes" id="UP000285832">
    <property type="component" value="Unassembled WGS sequence"/>
</dbReference>
<evidence type="ECO:0000313" key="7">
    <source>
        <dbReference type="EMBL" id="RHJ60441.1"/>
    </source>
</evidence>
<dbReference type="PANTHER" id="PTHR10067">
    <property type="entry name" value="PHOSPHATIDYLSERINE DECARBOXYLASE"/>
    <property type="match status" value="1"/>
</dbReference>
<keyword evidence="3" id="KW-0456">Lyase</keyword>
<dbReference type="Proteomes" id="UP000284902">
    <property type="component" value="Unassembled WGS sequence"/>
</dbReference>
<evidence type="ECO:0000313" key="6">
    <source>
        <dbReference type="EMBL" id="RHF62644.1"/>
    </source>
</evidence>
<dbReference type="AlphaFoldDB" id="A0A3E4LVZ8"/>
<evidence type="ECO:0000313" key="5">
    <source>
        <dbReference type="EMBL" id="RGK41594.1"/>
    </source>
</evidence>
<evidence type="ECO:0000256" key="1">
    <source>
        <dbReference type="ARBA" id="ARBA00022793"/>
    </source>
</evidence>
<evidence type="ECO:0000256" key="4">
    <source>
        <dbReference type="ARBA" id="ARBA00023317"/>
    </source>
</evidence>
<evidence type="ECO:0000313" key="8">
    <source>
        <dbReference type="Proteomes" id="UP000260793"/>
    </source>
</evidence>
<accession>A0A3E4LVZ8</accession>
<reference evidence="8 9" key="1">
    <citation type="submission" date="2018-08" db="EMBL/GenBank/DDBJ databases">
        <title>A genome reference for cultivated species of the human gut microbiota.</title>
        <authorList>
            <person name="Zou Y."/>
            <person name="Xue W."/>
            <person name="Luo G."/>
        </authorList>
    </citation>
    <scope>NUCLEOTIDE SEQUENCE [LARGE SCALE GENOMIC DNA]</scope>
    <source>
        <strain evidence="7 10">AM09-9</strain>
        <strain evidence="6 9">AM25-1LB</strain>
        <strain evidence="5 8">TF11-7</strain>
    </source>
</reference>
<protein>
    <submittedName>
        <fullName evidence="5">Phosphatidylserine decarboxylase</fullName>
    </submittedName>
</protein>
<keyword evidence="1" id="KW-0210">Decarboxylase</keyword>
<dbReference type="EMBL" id="QRHG01000004">
    <property type="protein sequence ID" value="RHF62644.1"/>
    <property type="molecule type" value="Genomic_DNA"/>
</dbReference>
<keyword evidence="2" id="KW-0865">Zymogen</keyword>
<dbReference type="EMBL" id="QRMI01000023">
    <property type="protein sequence ID" value="RHJ60441.1"/>
    <property type="molecule type" value="Genomic_DNA"/>
</dbReference>
<organism evidence="5 8">
    <name type="scientific">[Ruminococcus] lactaris</name>
    <dbReference type="NCBI Taxonomy" id="46228"/>
    <lineage>
        <taxon>Bacteria</taxon>
        <taxon>Bacillati</taxon>
        <taxon>Bacillota</taxon>
        <taxon>Clostridia</taxon>
        <taxon>Lachnospirales</taxon>
        <taxon>Lachnospiraceae</taxon>
        <taxon>Mediterraneibacter</taxon>
    </lineage>
</organism>
<dbReference type="PANTHER" id="PTHR10067:SF17">
    <property type="entry name" value="PHOSPHATIDYLSERINE DECARBOXYLASE PROENZYME 2"/>
    <property type="match status" value="1"/>
</dbReference>
<proteinExistence type="predicted"/>
<evidence type="ECO:0000256" key="2">
    <source>
        <dbReference type="ARBA" id="ARBA00023145"/>
    </source>
</evidence>